<keyword evidence="3" id="KW-0808">Transferase</keyword>
<evidence type="ECO:0000256" key="8">
    <source>
        <dbReference type="SAM" id="MobiDB-lite"/>
    </source>
</evidence>
<dbReference type="Proteomes" id="UP000295258">
    <property type="component" value="Unassembled WGS sequence"/>
</dbReference>
<keyword evidence="5 10" id="KW-0418">Kinase</keyword>
<dbReference type="Gene3D" id="3.30.200.20">
    <property type="entry name" value="Phosphorylase Kinase, domain 1"/>
    <property type="match status" value="1"/>
</dbReference>
<evidence type="ECO:0000256" key="2">
    <source>
        <dbReference type="ARBA" id="ARBA00022527"/>
    </source>
</evidence>
<evidence type="ECO:0000313" key="11">
    <source>
        <dbReference type="Proteomes" id="UP000295258"/>
    </source>
</evidence>
<dbReference type="PANTHER" id="PTHR43289:SF6">
    <property type="entry name" value="SERINE_THREONINE-PROTEIN KINASE NEKL-3"/>
    <property type="match status" value="1"/>
</dbReference>
<evidence type="ECO:0000256" key="4">
    <source>
        <dbReference type="ARBA" id="ARBA00022741"/>
    </source>
</evidence>
<evidence type="ECO:0000256" key="6">
    <source>
        <dbReference type="ARBA" id="ARBA00022840"/>
    </source>
</evidence>
<evidence type="ECO:0000256" key="7">
    <source>
        <dbReference type="PROSITE-ProRule" id="PRU10141"/>
    </source>
</evidence>
<evidence type="ECO:0000256" key="3">
    <source>
        <dbReference type="ARBA" id="ARBA00022679"/>
    </source>
</evidence>
<dbReference type="RefSeq" id="WP_132600743.1">
    <property type="nucleotide sequence ID" value="NZ_SMKO01000129.1"/>
</dbReference>
<dbReference type="PANTHER" id="PTHR43289">
    <property type="entry name" value="MITOGEN-ACTIVATED PROTEIN KINASE KINASE KINASE 20-RELATED"/>
    <property type="match status" value="1"/>
</dbReference>
<dbReference type="InterPro" id="IPR008271">
    <property type="entry name" value="Ser/Thr_kinase_AS"/>
</dbReference>
<keyword evidence="4 7" id="KW-0547">Nucleotide-binding</keyword>
<dbReference type="SUPFAM" id="SSF56112">
    <property type="entry name" value="Protein kinase-like (PK-like)"/>
    <property type="match status" value="1"/>
</dbReference>
<organism evidence="10 11">
    <name type="scientific">Nonomuraea deserti</name>
    <dbReference type="NCBI Taxonomy" id="1848322"/>
    <lineage>
        <taxon>Bacteria</taxon>
        <taxon>Bacillati</taxon>
        <taxon>Actinomycetota</taxon>
        <taxon>Actinomycetes</taxon>
        <taxon>Streptosporangiales</taxon>
        <taxon>Streptosporangiaceae</taxon>
        <taxon>Nonomuraea</taxon>
    </lineage>
</organism>
<evidence type="ECO:0000259" key="9">
    <source>
        <dbReference type="PROSITE" id="PS50011"/>
    </source>
</evidence>
<dbReference type="GO" id="GO:0004674">
    <property type="term" value="F:protein serine/threonine kinase activity"/>
    <property type="evidence" value="ECO:0007669"/>
    <property type="project" value="UniProtKB-KW"/>
</dbReference>
<evidence type="ECO:0000256" key="5">
    <source>
        <dbReference type="ARBA" id="ARBA00022777"/>
    </source>
</evidence>
<feature type="binding site" evidence="7">
    <location>
        <position position="40"/>
    </location>
    <ligand>
        <name>ATP</name>
        <dbReference type="ChEBI" id="CHEBI:30616"/>
    </ligand>
</feature>
<name>A0A4R4VAD9_9ACTN</name>
<accession>A0A4R4VAD9</accession>
<dbReference type="InterPro" id="IPR000719">
    <property type="entry name" value="Prot_kinase_dom"/>
</dbReference>
<dbReference type="PROSITE" id="PS00108">
    <property type="entry name" value="PROTEIN_KINASE_ST"/>
    <property type="match status" value="1"/>
</dbReference>
<dbReference type="PROSITE" id="PS50011">
    <property type="entry name" value="PROTEIN_KINASE_DOM"/>
    <property type="match status" value="1"/>
</dbReference>
<keyword evidence="2 10" id="KW-0723">Serine/threonine-protein kinase</keyword>
<comment type="caution">
    <text evidence="10">The sequence shown here is derived from an EMBL/GenBank/DDBJ whole genome shotgun (WGS) entry which is preliminary data.</text>
</comment>
<gene>
    <name evidence="10" type="ORF">E1292_34060</name>
</gene>
<evidence type="ECO:0000256" key="1">
    <source>
        <dbReference type="ARBA" id="ARBA00012513"/>
    </source>
</evidence>
<dbReference type="Gene3D" id="1.10.510.10">
    <property type="entry name" value="Transferase(Phosphotransferase) domain 1"/>
    <property type="match status" value="1"/>
</dbReference>
<keyword evidence="11" id="KW-1185">Reference proteome</keyword>
<dbReference type="InterPro" id="IPR011009">
    <property type="entry name" value="Kinase-like_dom_sf"/>
</dbReference>
<dbReference type="GO" id="GO:0005524">
    <property type="term" value="F:ATP binding"/>
    <property type="evidence" value="ECO:0007669"/>
    <property type="project" value="UniProtKB-UniRule"/>
</dbReference>
<reference evidence="10 11" key="1">
    <citation type="submission" date="2019-03" db="EMBL/GenBank/DDBJ databases">
        <title>Draft genome sequences of novel Actinobacteria.</title>
        <authorList>
            <person name="Sahin N."/>
            <person name="Ay H."/>
            <person name="Saygin H."/>
        </authorList>
    </citation>
    <scope>NUCLEOTIDE SEQUENCE [LARGE SCALE GENOMIC DNA]</scope>
    <source>
        <strain evidence="10 11">KC310</strain>
    </source>
</reference>
<proteinExistence type="predicted"/>
<feature type="region of interest" description="Disordered" evidence="8">
    <location>
        <begin position="316"/>
        <end position="368"/>
    </location>
</feature>
<dbReference type="AlphaFoldDB" id="A0A4R4VAD9"/>
<dbReference type="EC" id="2.7.11.1" evidence="1"/>
<dbReference type="EMBL" id="SMKO01000129">
    <property type="protein sequence ID" value="TDC98813.1"/>
    <property type="molecule type" value="Genomic_DNA"/>
</dbReference>
<dbReference type="Pfam" id="PF00069">
    <property type="entry name" value="Pkinase"/>
    <property type="match status" value="1"/>
</dbReference>
<dbReference type="PROSITE" id="PS00107">
    <property type="entry name" value="PROTEIN_KINASE_ATP"/>
    <property type="match status" value="1"/>
</dbReference>
<sequence length="531" mass="55551">MNQPRLVGGRYQLIAQLGRGGMGVVWRAHDTVIGREVAIKQVHLPANLSPDDHARLRERTLHEARVAVQVRHPAVVAIHDVVVEGAEPWIVMELVKGRSLDEVVKSGGPLSPQWAASIGLFVLSALAAAHTRGLLHRDVKPGNVLLADDGRILLSDFGIATRAGGQQGGAPMGTPGYTAPEALTEEPGRVAGPAADLWSLGATIYTAVEGVPPFARPTAMATHGAVMTEPPRPPQRAGALGPVLMRLLEKEPARRPDTVTLRAALHPLTGGTAATVPAGSHMASWVLPKLPVYGGAAAVLAVFVTAVALILTGTPPATLAGTEAPATTSATTSATAPATTAGPTTAAPSGTPAPTATGTPVARTPGKFTAIPRPCQLLTRDQATEVVGKYLTSSVEPTVKCTWAKTRDDKSLSLNLTLFLYPQQGDGYETKLAEEHVQGARAKAESEAGRGGSGGEQGEVFEISGSGDGAVGWEKSETTFSTKKFTVYSVFRTGNIVGEIRFTRDVEKEPGLRDKTEKAIKYLVQNLDAKA</sequence>
<dbReference type="CDD" id="cd14014">
    <property type="entry name" value="STKc_PknB_like"/>
    <property type="match status" value="1"/>
</dbReference>
<evidence type="ECO:0000313" key="10">
    <source>
        <dbReference type="EMBL" id="TDC98813.1"/>
    </source>
</evidence>
<dbReference type="SMART" id="SM00220">
    <property type="entry name" value="S_TKc"/>
    <property type="match status" value="1"/>
</dbReference>
<protein>
    <recommendedName>
        <fullName evidence="1">non-specific serine/threonine protein kinase</fullName>
        <ecNumber evidence="1">2.7.11.1</ecNumber>
    </recommendedName>
</protein>
<dbReference type="InterPro" id="IPR017441">
    <property type="entry name" value="Protein_kinase_ATP_BS"/>
</dbReference>
<keyword evidence="6 7" id="KW-0067">ATP-binding</keyword>
<feature type="domain" description="Protein kinase" evidence="9">
    <location>
        <begin position="11"/>
        <end position="269"/>
    </location>
</feature>
<feature type="compositionally biased region" description="Low complexity" evidence="8">
    <location>
        <begin position="320"/>
        <end position="366"/>
    </location>
</feature>